<keyword evidence="2" id="KW-0560">Oxidoreductase</keyword>
<dbReference type="Pfam" id="PF13561">
    <property type="entry name" value="adh_short_C2"/>
    <property type="match status" value="1"/>
</dbReference>
<accession>A0A6N7Z086</accession>
<dbReference type="PROSITE" id="PS00061">
    <property type="entry name" value="ADH_SHORT"/>
    <property type="match status" value="1"/>
</dbReference>
<sequence>MNGNSRLTGRRAVVTGAGQGIGRAVAERFAREGAKVTVVDVNEAGLKEVVSAIAAEGGDALAVACDVTRRDEVFAAAARAAEAFGPVDVLACIAGITRPAMLPQMTEEHWDAVLDTHLKGSLFWLQAVLGPMRDAGSGKIILTTSAAGLLGTIGQVNYAVAKAGMLGMTRSAARELARYGITVNAVAPAASTPMTHTIRTDERFADKYLDEVPLRRWAEPAEVAGTYVHLAGADADYVTGQVLSVDGGRAMVR</sequence>
<dbReference type="SUPFAM" id="SSF51735">
    <property type="entry name" value="NAD(P)-binding Rossmann-fold domains"/>
    <property type="match status" value="1"/>
</dbReference>
<dbReference type="InterPro" id="IPR057326">
    <property type="entry name" value="KR_dom"/>
</dbReference>
<evidence type="ECO:0000256" key="2">
    <source>
        <dbReference type="ARBA" id="ARBA00023002"/>
    </source>
</evidence>
<proteinExistence type="inferred from homology"/>
<evidence type="ECO:0000313" key="4">
    <source>
        <dbReference type="EMBL" id="MTD54673.1"/>
    </source>
</evidence>
<dbReference type="PRINTS" id="PR00081">
    <property type="entry name" value="GDHRDH"/>
</dbReference>
<dbReference type="SMART" id="SM00822">
    <property type="entry name" value="PKS_KR"/>
    <property type="match status" value="1"/>
</dbReference>
<name>A0A6N7Z086_9PSEU</name>
<keyword evidence="5" id="KW-1185">Reference proteome</keyword>
<dbReference type="PRINTS" id="PR00080">
    <property type="entry name" value="SDRFAMILY"/>
</dbReference>
<dbReference type="GO" id="GO:0016616">
    <property type="term" value="F:oxidoreductase activity, acting on the CH-OH group of donors, NAD or NADP as acceptor"/>
    <property type="evidence" value="ECO:0007669"/>
    <property type="project" value="TreeGrafter"/>
</dbReference>
<feature type="domain" description="Ketoreductase" evidence="3">
    <location>
        <begin position="10"/>
        <end position="192"/>
    </location>
</feature>
<comment type="similarity">
    <text evidence="1">Belongs to the short-chain dehydrogenases/reductases (SDR) family.</text>
</comment>
<gene>
    <name evidence="4" type="ORF">GKO32_11875</name>
</gene>
<dbReference type="FunFam" id="3.40.50.720:FF:000173">
    <property type="entry name" value="3-oxoacyl-[acyl-carrier protein] reductase"/>
    <property type="match status" value="1"/>
</dbReference>
<evidence type="ECO:0000259" key="3">
    <source>
        <dbReference type="SMART" id="SM00822"/>
    </source>
</evidence>
<evidence type="ECO:0000256" key="1">
    <source>
        <dbReference type="ARBA" id="ARBA00006484"/>
    </source>
</evidence>
<dbReference type="EMBL" id="WMBA01000014">
    <property type="protein sequence ID" value="MTD54673.1"/>
    <property type="molecule type" value="Genomic_DNA"/>
</dbReference>
<dbReference type="RefSeq" id="WP_154756895.1">
    <property type="nucleotide sequence ID" value="NZ_WMBA01000014.1"/>
</dbReference>
<organism evidence="4 5">
    <name type="scientific">Amycolatopsis pithecellobii</name>
    <dbReference type="NCBI Taxonomy" id="664692"/>
    <lineage>
        <taxon>Bacteria</taxon>
        <taxon>Bacillati</taxon>
        <taxon>Actinomycetota</taxon>
        <taxon>Actinomycetes</taxon>
        <taxon>Pseudonocardiales</taxon>
        <taxon>Pseudonocardiaceae</taxon>
        <taxon>Amycolatopsis</taxon>
    </lineage>
</organism>
<comment type="caution">
    <text evidence="4">The sequence shown here is derived from an EMBL/GenBank/DDBJ whole genome shotgun (WGS) entry which is preliminary data.</text>
</comment>
<dbReference type="PANTHER" id="PTHR42760:SF133">
    <property type="entry name" value="3-OXOACYL-[ACYL-CARRIER-PROTEIN] REDUCTASE"/>
    <property type="match status" value="1"/>
</dbReference>
<reference evidence="4 5" key="1">
    <citation type="submission" date="2019-11" db="EMBL/GenBank/DDBJ databases">
        <title>Draft genome of Amycolatopsis RM579.</title>
        <authorList>
            <person name="Duangmal K."/>
            <person name="Mingma R."/>
        </authorList>
    </citation>
    <scope>NUCLEOTIDE SEQUENCE [LARGE SCALE GENOMIC DNA]</scope>
    <source>
        <strain evidence="4 5">RM579</strain>
    </source>
</reference>
<dbReference type="PANTHER" id="PTHR42760">
    <property type="entry name" value="SHORT-CHAIN DEHYDROGENASES/REDUCTASES FAMILY MEMBER"/>
    <property type="match status" value="1"/>
</dbReference>
<dbReference type="Proteomes" id="UP000440096">
    <property type="component" value="Unassembled WGS sequence"/>
</dbReference>
<evidence type="ECO:0000313" key="5">
    <source>
        <dbReference type="Proteomes" id="UP000440096"/>
    </source>
</evidence>
<dbReference type="OrthoDB" id="286404at2"/>
<dbReference type="Gene3D" id="3.40.50.720">
    <property type="entry name" value="NAD(P)-binding Rossmann-like Domain"/>
    <property type="match status" value="1"/>
</dbReference>
<dbReference type="InterPro" id="IPR020904">
    <property type="entry name" value="Sc_DH/Rdtase_CS"/>
</dbReference>
<dbReference type="AlphaFoldDB" id="A0A6N7Z086"/>
<protein>
    <submittedName>
        <fullName evidence="4">SDR family oxidoreductase</fullName>
    </submittedName>
</protein>
<dbReference type="InterPro" id="IPR002347">
    <property type="entry name" value="SDR_fam"/>
</dbReference>
<dbReference type="InterPro" id="IPR036291">
    <property type="entry name" value="NAD(P)-bd_dom_sf"/>
</dbReference>